<dbReference type="Proteomes" id="UP000095094">
    <property type="component" value="Unassembled WGS sequence"/>
</dbReference>
<evidence type="ECO:0000313" key="2">
    <source>
        <dbReference type="Proteomes" id="UP000095094"/>
    </source>
</evidence>
<protein>
    <submittedName>
        <fullName evidence="1">Uncharacterized protein</fullName>
    </submittedName>
</protein>
<name>A0A1E5GHQ1_9ENTE</name>
<dbReference type="OrthoDB" id="2192821at2"/>
<dbReference type="EMBL" id="MIJY01000034">
    <property type="protein sequence ID" value="OEG12232.1"/>
    <property type="molecule type" value="Genomic_DNA"/>
</dbReference>
<dbReference type="RefSeq" id="WP_069663937.1">
    <property type="nucleotide sequence ID" value="NZ_JBHUJJ010000001.1"/>
</dbReference>
<gene>
    <name evidence="1" type="ORF">BCR25_06710</name>
</gene>
<comment type="caution">
    <text evidence="1">The sequence shown here is derived from an EMBL/GenBank/DDBJ whole genome shotgun (WGS) entry which is preliminary data.</text>
</comment>
<reference evidence="2" key="1">
    <citation type="submission" date="2016-09" db="EMBL/GenBank/DDBJ databases">
        <authorList>
            <person name="Gulvik C.A."/>
        </authorList>
    </citation>
    <scope>NUCLEOTIDE SEQUENCE [LARGE SCALE GENOMIC DNA]</scope>
    <source>
        <strain evidence="2">LMG 8895</strain>
    </source>
</reference>
<proteinExistence type="predicted"/>
<organism evidence="1 2">
    <name type="scientific">Enterococcus termitis</name>
    <dbReference type="NCBI Taxonomy" id="332950"/>
    <lineage>
        <taxon>Bacteria</taxon>
        <taxon>Bacillati</taxon>
        <taxon>Bacillota</taxon>
        <taxon>Bacilli</taxon>
        <taxon>Lactobacillales</taxon>
        <taxon>Enterococcaceae</taxon>
        <taxon>Enterococcus</taxon>
    </lineage>
</organism>
<sequence length="381" mass="44283">MKEIKLGTFSVQYDHLKTADCSLKIAEEIYIKEQKLPSYFIGEATMSFFDFYAAECPELQQDDYRISENFQRIIKRFPHTNQQNILSEDDHYSMKKIPIYVSAKEYLIAKITPEKYPAFIDKVEQSQLFAAENVDGTKYKRLSLNGTYGPREALTDQDSNDRFVQAQLELTNELYYFGHYSYAGMIQFLPEYGIETYDQFHEAYGKYIYSMTLTKAGQTIPLLWPDYLYHKPENHLEFGLLAGTDQTRYQLFDHWTEGEEVSIEILAEGFEDVHFTTVLKKPMNSRPKIVETDSVKGEQITLKIAPELITEIMQQEATIDILTPKKDTLDGSSLIKKATEDQLIFSSDSLSQHGRYQLKIVSQTYGQLLFLFTMKQERLEE</sequence>
<evidence type="ECO:0000313" key="1">
    <source>
        <dbReference type="EMBL" id="OEG12232.1"/>
    </source>
</evidence>
<accession>A0A1E5GHQ1</accession>
<keyword evidence="2" id="KW-1185">Reference proteome</keyword>
<dbReference type="AlphaFoldDB" id="A0A1E5GHQ1"/>